<keyword evidence="12" id="KW-1185">Reference proteome</keyword>
<dbReference type="Pfam" id="PF01652">
    <property type="entry name" value="IF4E"/>
    <property type="match status" value="1"/>
</dbReference>
<keyword evidence="2 9" id="KW-0396">Initiation factor</keyword>
<evidence type="ECO:0000256" key="6">
    <source>
        <dbReference type="ARBA" id="ARBA00023157"/>
    </source>
</evidence>
<dbReference type="FunFam" id="3.30.760.10:FF:000017">
    <property type="entry name" value="Eukaryotic translation initiation factor 4E-1"/>
    <property type="match status" value="1"/>
</dbReference>
<dbReference type="Proteomes" id="UP000005237">
    <property type="component" value="Unassembled WGS sequence"/>
</dbReference>
<dbReference type="GO" id="GO:0000341">
    <property type="term" value="F:RNA trimethylguanosine cap binding"/>
    <property type="evidence" value="ECO:0007669"/>
    <property type="project" value="UniProtKB-ARBA"/>
</dbReference>
<feature type="region of interest" description="Disordered" evidence="10">
    <location>
        <begin position="1"/>
        <end position="20"/>
    </location>
</feature>
<evidence type="ECO:0000256" key="4">
    <source>
        <dbReference type="ARBA" id="ARBA00022884"/>
    </source>
</evidence>
<dbReference type="InterPro" id="IPR019770">
    <property type="entry name" value="TIF_eIF_4E_CS"/>
</dbReference>
<dbReference type="GO" id="GO:0009792">
    <property type="term" value="P:embryo development ending in birth or egg hatching"/>
    <property type="evidence" value="ECO:0007669"/>
    <property type="project" value="UniProtKB-ARBA"/>
</dbReference>
<evidence type="ECO:0000256" key="8">
    <source>
        <dbReference type="ARBA" id="ARBA00032656"/>
    </source>
</evidence>
<dbReference type="PANTHER" id="PTHR11960">
    <property type="entry name" value="EUKARYOTIC TRANSLATION INITIATION FACTOR 4E RELATED"/>
    <property type="match status" value="1"/>
</dbReference>
<evidence type="ECO:0000256" key="3">
    <source>
        <dbReference type="ARBA" id="ARBA00022845"/>
    </source>
</evidence>
<dbReference type="GO" id="GO:0016281">
    <property type="term" value="C:eukaryotic translation initiation factor 4F complex"/>
    <property type="evidence" value="ECO:0007669"/>
    <property type="project" value="TreeGrafter"/>
</dbReference>
<evidence type="ECO:0000256" key="10">
    <source>
        <dbReference type="SAM" id="MobiDB-lite"/>
    </source>
</evidence>
<proteinExistence type="inferred from homology"/>
<dbReference type="AlphaFoldDB" id="A0A8R1E3B3"/>
<dbReference type="PROSITE" id="PS00813">
    <property type="entry name" value="IF4E"/>
    <property type="match status" value="1"/>
</dbReference>
<dbReference type="GO" id="GO:0006417">
    <property type="term" value="P:regulation of translation"/>
    <property type="evidence" value="ECO:0007669"/>
    <property type="project" value="UniProtKB-KW"/>
</dbReference>
<accession>A0A8R1E3B3</accession>
<evidence type="ECO:0000256" key="2">
    <source>
        <dbReference type="ARBA" id="ARBA00022540"/>
    </source>
</evidence>
<feature type="compositionally biased region" description="Polar residues" evidence="10">
    <location>
        <begin position="1"/>
        <end position="10"/>
    </location>
</feature>
<keyword evidence="5 9" id="KW-0648">Protein biosynthesis</keyword>
<comment type="similarity">
    <text evidence="1 9">Belongs to the eukaryotic initiation factor 4E family.</text>
</comment>
<dbReference type="InterPro" id="IPR001040">
    <property type="entry name" value="TIF_eIF_4E"/>
</dbReference>
<evidence type="ECO:0000313" key="12">
    <source>
        <dbReference type="Proteomes" id="UP000005237"/>
    </source>
</evidence>
<evidence type="ECO:0000313" key="11">
    <source>
        <dbReference type="EnsemblMetazoa" id="CJA18863.1"/>
    </source>
</evidence>
<dbReference type="GO" id="GO:0003743">
    <property type="term" value="F:translation initiation factor activity"/>
    <property type="evidence" value="ECO:0007669"/>
    <property type="project" value="UniProtKB-KW"/>
</dbReference>
<evidence type="ECO:0000256" key="7">
    <source>
        <dbReference type="ARBA" id="ARBA00030245"/>
    </source>
</evidence>
<protein>
    <recommendedName>
        <fullName evidence="8">eIF-4F 25 kDa subunit</fullName>
    </recommendedName>
    <alternativeName>
        <fullName evidence="7">mRNA cap-binding protein</fullName>
    </alternativeName>
</protein>
<reference evidence="12" key="1">
    <citation type="submission" date="2010-08" db="EMBL/GenBank/DDBJ databases">
        <authorList>
            <consortium name="Caenorhabditis japonica Sequencing Consortium"/>
            <person name="Wilson R.K."/>
        </authorList>
    </citation>
    <scope>NUCLEOTIDE SEQUENCE [LARGE SCALE GENOMIC DNA]</scope>
    <source>
        <strain evidence="12">DF5081</strain>
    </source>
</reference>
<dbReference type="Gene3D" id="3.30.760.10">
    <property type="entry name" value="RNA Cap, Translation Initiation Factor Eif4e"/>
    <property type="match status" value="1"/>
</dbReference>
<dbReference type="EnsemblMetazoa" id="CJA18863.1">
    <property type="protein sequence ID" value="CJA18863.1"/>
    <property type="gene ID" value="WBGene00138066"/>
</dbReference>
<keyword evidence="6" id="KW-1015">Disulfide bond</keyword>
<evidence type="ECO:0000256" key="9">
    <source>
        <dbReference type="RuleBase" id="RU004374"/>
    </source>
</evidence>
<reference evidence="11" key="2">
    <citation type="submission" date="2022-06" db="UniProtKB">
        <authorList>
            <consortium name="EnsemblMetazoa"/>
        </authorList>
    </citation>
    <scope>IDENTIFICATION</scope>
    <source>
        <strain evidence="11">DF5081</strain>
    </source>
</reference>
<dbReference type="PANTHER" id="PTHR11960:SF11">
    <property type="entry name" value="EUKARYOTIC TRANSLATION INITIATION FACTOR 4E-2"/>
    <property type="match status" value="1"/>
</dbReference>
<keyword evidence="4 9" id="KW-0694">RNA-binding</keyword>
<evidence type="ECO:0000256" key="1">
    <source>
        <dbReference type="ARBA" id="ARBA00009860"/>
    </source>
</evidence>
<organism evidence="11 12">
    <name type="scientific">Caenorhabditis japonica</name>
    <dbReference type="NCBI Taxonomy" id="281687"/>
    <lineage>
        <taxon>Eukaryota</taxon>
        <taxon>Metazoa</taxon>
        <taxon>Ecdysozoa</taxon>
        <taxon>Nematoda</taxon>
        <taxon>Chromadorea</taxon>
        <taxon>Rhabditida</taxon>
        <taxon>Rhabditina</taxon>
        <taxon>Rhabditomorpha</taxon>
        <taxon>Rhabditoidea</taxon>
        <taxon>Rhabditidae</taxon>
        <taxon>Peloderinae</taxon>
        <taxon>Caenorhabditis</taxon>
    </lineage>
</organism>
<sequence>MTDEQQSVKETVQDEQEPKQPLKAFEQEFKLRRKWTWWYLNDERLKQWEERLKNVHTFTSVSEFWALFDAIKPPSGLNLPADYMLFRDGIQPMWEVPENQNGGRWLITIEKGRTPEVMDTIWMEILMAMIGEQFGDEMESLCGIVCNVRAKGSKISVWTTNWSDDESNLRIGSVLKQVLNNASLIHQRPLYDVLRYEDHESCQKKTSSGVKAKHSIYAIEQREEKPV</sequence>
<name>A0A8R1E3B3_CAEJA</name>
<dbReference type="SUPFAM" id="SSF55418">
    <property type="entry name" value="eIF4e-like"/>
    <property type="match status" value="1"/>
</dbReference>
<dbReference type="InterPro" id="IPR023398">
    <property type="entry name" value="TIF_eIF4e-like"/>
</dbReference>
<dbReference type="OMA" id="GNAWETE"/>
<evidence type="ECO:0000256" key="5">
    <source>
        <dbReference type="ARBA" id="ARBA00022917"/>
    </source>
</evidence>
<dbReference type="GO" id="GO:0000340">
    <property type="term" value="F:RNA 7-methylguanosine cap binding"/>
    <property type="evidence" value="ECO:0007669"/>
    <property type="project" value="TreeGrafter"/>
</dbReference>
<keyword evidence="3" id="KW-0810">Translation regulation</keyword>